<feature type="non-terminal residue" evidence="1">
    <location>
        <position position="104"/>
    </location>
</feature>
<protein>
    <submittedName>
        <fullName evidence="1">Uncharacterized protein</fullName>
    </submittedName>
</protein>
<gene>
    <name evidence="1" type="ORF">NDU88_007112</name>
</gene>
<comment type="caution">
    <text evidence="1">The sequence shown here is derived from an EMBL/GenBank/DDBJ whole genome shotgun (WGS) entry which is preliminary data.</text>
</comment>
<feature type="non-terminal residue" evidence="1">
    <location>
        <position position="1"/>
    </location>
</feature>
<evidence type="ECO:0000313" key="2">
    <source>
        <dbReference type="Proteomes" id="UP001066276"/>
    </source>
</evidence>
<proteinExistence type="predicted"/>
<name>A0AAV7LR39_PLEWA</name>
<keyword evidence="2" id="KW-1185">Reference proteome</keyword>
<evidence type="ECO:0000313" key="1">
    <source>
        <dbReference type="EMBL" id="KAJ1094026.1"/>
    </source>
</evidence>
<dbReference type="AlphaFoldDB" id="A0AAV7LR39"/>
<organism evidence="1 2">
    <name type="scientific">Pleurodeles waltl</name>
    <name type="common">Iberian ribbed newt</name>
    <dbReference type="NCBI Taxonomy" id="8319"/>
    <lineage>
        <taxon>Eukaryota</taxon>
        <taxon>Metazoa</taxon>
        <taxon>Chordata</taxon>
        <taxon>Craniata</taxon>
        <taxon>Vertebrata</taxon>
        <taxon>Euteleostomi</taxon>
        <taxon>Amphibia</taxon>
        <taxon>Batrachia</taxon>
        <taxon>Caudata</taxon>
        <taxon>Salamandroidea</taxon>
        <taxon>Salamandridae</taxon>
        <taxon>Pleurodelinae</taxon>
        <taxon>Pleurodeles</taxon>
    </lineage>
</organism>
<accession>A0AAV7LR39</accession>
<sequence length="104" mass="11340">RSASVHPMLPSRLSRPRREVCLSPSTASLSSLETQVRDQPLSILCFPLVFQEPGERSASVHPMLPAHLSRGPGERSASVHPLLPSCLSRPRREVSLCPSYASLS</sequence>
<dbReference type="Proteomes" id="UP001066276">
    <property type="component" value="Chromosome 11"/>
</dbReference>
<dbReference type="EMBL" id="JANPWB010000015">
    <property type="protein sequence ID" value="KAJ1094026.1"/>
    <property type="molecule type" value="Genomic_DNA"/>
</dbReference>
<reference evidence="1" key="1">
    <citation type="journal article" date="2022" name="bioRxiv">
        <title>Sequencing and chromosome-scale assembly of the giantPleurodeles waltlgenome.</title>
        <authorList>
            <person name="Brown T."/>
            <person name="Elewa A."/>
            <person name="Iarovenko S."/>
            <person name="Subramanian E."/>
            <person name="Araus A.J."/>
            <person name="Petzold A."/>
            <person name="Susuki M."/>
            <person name="Suzuki K.-i.T."/>
            <person name="Hayashi T."/>
            <person name="Toyoda A."/>
            <person name="Oliveira C."/>
            <person name="Osipova E."/>
            <person name="Leigh N.D."/>
            <person name="Simon A."/>
            <person name="Yun M.H."/>
        </authorList>
    </citation>
    <scope>NUCLEOTIDE SEQUENCE</scope>
    <source>
        <strain evidence="1">20211129_DDA</strain>
        <tissue evidence="1">Liver</tissue>
    </source>
</reference>